<evidence type="ECO:0000313" key="2">
    <source>
        <dbReference type="Proteomes" id="UP000663859"/>
    </source>
</evidence>
<comment type="caution">
    <text evidence="1">The sequence shown here is derived from an EMBL/GenBank/DDBJ whole genome shotgun (WGS) entry which is preliminary data.</text>
</comment>
<dbReference type="EMBL" id="CAJNOB010000045">
    <property type="protein sequence ID" value="CAF0702272.1"/>
    <property type="molecule type" value="Genomic_DNA"/>
</dbReference>
<accession>A0A8J2BPV6</accession>
<gene>
    <name evidence="1" type="ORF">MPNT_50019</name>
</gene>
<dbReference type="Proteomes" id="UP000663859">
    <property type="component" value="Unassembled WGS sequence"/>
</dbReference>
<sequence>MGEFDSQSRARRTAQRILGITFTDFDNLTYGAEKRQLV</sequence>
<keyword evidence="2" id="KW-1185">Reference proteome</keyword>
<protein>
    <submittedName>
        <fullName evidence="1">Uncharacterized protein</fullName>
    </submittedName>
</protein>
<reference evidence="1" key="1">
    <citation type="submission" date="2021-02" db="EMBL/GenBank/DDBJ databases">
        <authorList>
            <person name="Cremers G."/>
            <person name="Picone N."/>
        </authorList>
    </citation>
    <scope>NUCLEOTIDE SEQUENCE</scope>
    <source>
        <strain evidence="1">PQ17</strain>
    </source>
</reference>
<name>A0A8J2BPV6_9BACT</name>
<proteinExistence type="predicted"/>
<dbReference type="AlphaFoldDB" id="A0A8J2BPV6"/>
<evidence type="ECO:0000313" key="1">
    <source>
        <dbReference type="EMBL" id="CAF0702272.1"/>
    </source>
</evidence>
<organism evidence="1 2">
    <name type="scientific">Candidatus Methylacidithermus pantelleriae</name>
    <dbReference type="NCBI Taxonomy" id="2744239"/>
    <lineage>
        <taxon>Bacteria</taxon>
        <taxon>Pseudomonadati</taxon>
        <taxon>Verrucomicrobiota</taxon>
        <taxon>Methylacidiphilae</taxon>
        <taxon>Methylacidiphilales</taxon>
        <taxon>Methylacidiphilaceae</taxon>
        <taxon>Candidatus Methylacidithermus</taxon>
    </lineage>
</organism>